<evidence type="ECO:0000313" key="2">
    <source>
        <dbReference type="Proteomes" id="UP001454036"/>
    </source>
</evidence>
<dbReference type="AlphaFoldDB" id="A0AAV3QN96"/>
<comment type="caution">
    <text evidence="1">The sequence shown here is derived from an EMBL/GenBank/DDBJ whole genome shotgun (WGS) entry which is preliminary data.</text>
</comment>
<proteinExistence type="predicted"/>
<keyword evidence="2" id="KW-1185">Reference proteome</keyword>
<name>A0AAV3QN96_LITER</name>
<reference evidence="1 2" key="1">
    <citation type="submission" date="2024-01" db="EMBL/GenBank/DDBJ databases">
        <title>The complete chloroplast genome sequence of Lithospermum erythrorhizon: insights into the phylogenetic relationship among Boraginaceae species and the maternal lineages of purple gromwells.</title>
        <authorList>
            <person name="Okada T."/>
            <person name="Watanabe K."/>
        </authorList>
    </citation>
    <scope>NUCLEOTIDE SEQUENCE [LARGE SCALE GENOMIC DNA]</scope>
</reference>
<gene>
    <name evidence="1" type="ORF">LIER_40004</name>
</gene>
<dbReference type="Proteomes" id="UP001454036">
    <property type="component" value="Unassembled WGS sequence"/>
</dbReference>
<protein>
    <submittedName>
        <fullName evidence="1">Uncharacterized protein</fullName>
    </submittedName>
</protein>
<dbReference type="EMBL" id="BAABME010022331">
    <property type="protein sequence ID" value="GAA0165544.1"/>
    <property type="molecule type" value="Genomic_DNA"/>
</dbReference>
<accession>A0AAV3QN96</accession>
<sequence length="151" mass="17544">MCTMYNITGSDTEKEKFQKTPKSKVVIESPSKFKKSDIKSANGKVVEFVSKVKNFDRKSPKGKVMEDTDPNLDNLDKLLNECDILKDRHSRKVEEKNADLNPVDERRCSNKDKKELRFETTPYRKVKISIPQISKQDKMLFEYAYDKDGKS</sequence>
<evidence type="ECO:0000313" key="1">
    <source>
        <dbReference type="EMBL" id="GAA0165544.1"/>
    </source>
</evidence>
<organism evidence="1 2">
    <name type="scientific">Lithospermum erythrorhizon</name>
    <name type="common">Purple gromwell</name>
    <name type="synonym">Lithospermum officinale var. erythrorhizon</name>
    <dbReference type="NCBI Taxonomy" id="34254"/>
    <lineage>
        <taxon>Eukaryota</taxon>
        <taxon>Viridiplantae</taxon>
        <taxon>Streptophyta</taxon>
        <taxon>Embryophyta</taxon>
        <taxon>Tracheophyta</taxon>
        <taxon>Spermatophyta</taxon>
        <taxon>Magnoliopsida</taxon>
        <taxon>eudicotyledons</taxon>
        <taxon>Gunneridae</taxon>
        <taxon>Pentapetalae</taxon>
        <taxon>asterids</taxon>
        <taxon>lamiids</taxon>
        <taxon>Boraginales</taxon>
        <taxon>Boraginaceae</taxon>
        <taxon>Boraginoideae</taxon>
        <taxon>Lithospermeae</taxon>
        <taxon>Lithospermum</taxon>
    </lineage>
</organism>